<dbReference type="RefSeq" id="WP_147135603.1">
    <property type="nucleotide sequence ID" value="NZ_BAABIJ010000001.1"/>
</dbReference>
<dbReference type="Pfam" id="PF18969">
    <property type="entry name" value="DUF5708"/>
    <property type="match status" value="1"/>
</dbReference>
<dbReference type="InterPro" id="IPR043762">
    <property type="entry name" value="DUF5708"/>
</dbReference>
<comment type="caution">
    <text evidence="2">The sequence shown here is derived from an EMBL/GenBank/DDBJ whole genome shotgun (WGS) entry which is preliminary data.</text>
</comment>
<dbReference type="Proteomes" id="UP000321617">
    <property type="component" value="Unassembled WGS sequence"/>
</dbReference>
<reference evidence="2 3" key="1">
    <citation type="journal article" date="2013" name="Stand. Genomic Sci.">
        <title>Genomic Encyclopedia of Type Strains, Phase I: The one thousand microbial genomes (KMG-I) project.</title>
        <authorList>
            <person name="Kyrpides N.C."/>
            <person name="Woyke T."/>
            <person name="Eisen J.A."/>
            <person name="Garrity G."/>
            <person name="Lilburn T.G."/>
            <person name="Beck B.J."/>
            <person name="Whitman W.B."/>
            <person name="Hugenholtz P."/>
            <person name="Klenk H.P."/>
        </authorList>
    </citation>
    <scope>NUCLEOTIDE SEQUENCE [LARGE SCALE GENOMIC DNA]</scope>
    <source>
        <strain evidence="2 3">DSM 45044</strain>
    </source>
</reference>
<feature type="transmembrane region" description="Helical" evidence="1">
    <location>
        <begin position="38"/>
        <end position="58"/>
    </location>
</feature>
<gene>
    <name evidence="2" type="ORF">LX16_1704</name>
</gene>
<feature type="transmembrane region" description="Helical" evidence="1">
    <location>
        <begin position="7"/>
        <end position="26"/>
    </location>
</feature>
<dbReference type="EMBL" id="VLLL01000005">
    <property type="protein sequence ID" value="TWJ15984.1"/>
    <property type="molecule type" value="Genomic_DNA"/>
</dbReference>
<accession>A0A562VDM7</accession>
<evidence type="ECO:0000313" key="3">
    <source>
        <dbReference type="Proteomes" id="UP000321617"/>
    </source>
</evidence>
<sequence length="67" mass="7011">MGRMNRGVGEGVLLFLVGAGLWLFTGDVEIPVFTLSKVGVVLMVIGAVTLVVGLVTAARRKAVKGDR</sequence>
<dbReference type="AlphaFoldDB" id="A0A562VDM7"/>
<organism evidence="2 3">
    <name type="scientific">Stackebrandtia albiflava</name>
    <dbReference type="NCBI Taxonomy" id="406432"/>
    <lineage>
        <taxon>Bacteria</taxon>
        <taxon>Bacillati</taxon>
        <taxon>Actinomycetota</taxon>
        <taxon>Actinomycetes</taxon>
        <taxon>Glycomycetales</taxon>
        <taxon>Glycomycetaceae</taxon>
        <taxon>Stackebrandtia</taxon>
    </lineage>
</organism>
<keyword evidence="1" id="KW-0812">Transmembrane</keyword>
<name>A0A562VDM7_9ACTN</name>
<keyword evidence="3" id="KW-1185">Reference proteome</keyword>
<keyword evidence="1" id="KW-1133">Transmembrane helix</keyword>
<proteinExistence type="predicted"/>
<keyword evidence="1" id="KW-0472">Membrane</keyword>
<evidence type="ECO:0000313" key="2">
    <source>
        <dbReference type="EMBL" id="TWJ15984.1"/>
    </source>
</evidence>
<evidence type="ECO:0000256" key="1">
    <source>
        <dbReference type="SAM" id="Phobius"/>
    </source>
</evidence>
<protein>
    <submittedName>
        <fullName evidence="2">Uncharacterized protein</fullName>
    </submittedName>
</protein>